<dbReference type="EMBL" id="CP042469">
    <property type="protein sequence ID" value="QOX65241.1"/>
    <property type="molecule type" value="Genomic_DNA"/>
</dbReference>
<keyword evidence="1" id="KW-0413">Isomerase</keyword>
<gene>
    <name evidence="1" type="ORF">FRZ06_18745</name>
</gene>
<protein>
    <submittedName>
        <fullName evidence="1">Sugar phosphate isomerase/epimerase</fullName>
    </submittedName>
</protein>
<name>A0ACD1AFL4_9FIRM</name>
<dbReference type="Proteomes" id="UP000594014">
    <property type="component" value="Chromosome"/>
</dbReference>
<organism evidence="1 2">
    <name type="scientific">Anoxybacterium hadale</name>
    <dbReference type="NCBI Taxonomy" id="3408580"/>
    <lineage>
        <taxon>Bacteria</taxon>
        <taxon>Bacillati</taxon>
        <taxon>Bacillota</taxon>
        <taxon>Clostridia</taxon>
        <taxon>Peptostreptococcales</taxon>
        <taxon>Anaerovoracaceae</taxon>
        <taxon>Anoxybacterium</taxon>
    </lineage>
</organism>
<reference evidence="1" key="1">
    <citation type="submission" date="2019-08" db="EMBL/GenBank/DDBJ databases">
        <title>Genome sequence of Clostridiales bacterium MT110.</title>
        <authorList>
            <person name="Cao J."/>
        </authorList>
    </citation>
    <scope>NUCLEOTIDE SEQUENCE</scope>
    <source>
        <strain evidence="1">MT110</strain>
    </source>
</reference>
<accession>A0ACD1AFL4</accession>
<evidence type="ECO:0000313" key="2">
    <source>
        <dbReference type="Proteomes" id="UP000594014"/>
    </source>
</evidence>
<evidence type="ECO:0000313" key="1">
    <source>
        <dbReference type="EMBL" id="QOX65241.1"/>
    </source>
</evidence>
<keyword evidence="2" id="KW-1185">Reference proteome</keyword>
<proteinExistence type="predicted"/>
<sequence>MQIGIFAKTFTRTSVEEVFAAIQREGLTQTQFNMACIGLTSMPDTISQDMTDRVRKASIKYGVAIAAVSGTFNMIHPDFSQRQIGLKRLAELAKSCLPMGTSVITLCTGTRNETSMWKKHPDNDLPEAWHDLCVTMGAALQIAEDHKITLAIEPEVSNVINSTGKARKLLDEMQSPNLKIIMDGANLFHAGEAEKMTSILNNAFELLADDIVIAHAKDLAKDGEEPEFVAAGKGLLDYRTYLNLLKDCGFQGPLILHGLSEAQVPESLAFLRKQLELLETEE</sequence>